<proteinExistence type="predicted"/>
<name>A0ABU7E3I6_9TELE</name>
<evidence type="ECO:0000313" key="2">
    <source>
        <dbReference type="EMBL" id="MED6281591.1"/>
    </source>
</evidence>
<reference evidence="2 3" key="1">
    <citation type="submission" date="2021-06" db="EMBL/GenBank/DDBJ databases">
        <authorList>
            <person name="Palmer J.M."/>
        </authorList>
    </citation>
    <scope>NUCLEOTIDE SEQUENCE [LARGE SCALE GENOMIC DNA]</scope>
    <source>
        <strain evidence="2 3">CL_MEX2019</strain>
        <tissue evidence="2">Muscle</tissue>
    </source>
</reference>
<accession>A0ABU7E3I6</accession>
<evidence type="ECO:0000313" key="3">
    <source>
        <dbReference type="Proteomes" id="UP001352852"/>
    </source>
</evidence>
<keyword evidence="1" id="KW-0812">Transmembrane</keyword>
<keyword evidence="3" id="KW-1185">Reference proteome</keyword>
<protein>
    <submittedName>
        <fullName evidence="2">Uncharacterized protein</fullName>
    </submittedName>
</protein>
<evidence type="ECO:0000256" key="1">
    <source>
        <dbReference type="SAM" id="Phobius"/>
    </source>
</evidence>
<keyword evidence="1" id="KW-0472">Membrane</keyword>
<feature type="transmembrane region" description="Helical" evidence="1">
    <location>
        <begin position="12"/>
        <end position="38"/>
    </location>
</feature>
<comment type="caution">
    <text evidence="2">The sequence shown here is derived from an EMBL/GenBank/DDBJ whole genome shotgun (WGS) entry which is preliminary data.</text>
</comment>
<dbReference type="EMBL" id="JAHUTJ010043420">
    <property type="protein sequence ID" value="MED6281591.1"/>
    <property type="molecule type" value="Genomic_DNA"/>
</dbReference>
<dbReference type="Proteomes" id="UP001352852">
    <property type="component" value="Unassembled WGS sequence"/>
</dbReference>
<keyword evidence="1" id="KW-1133">Transmembrane helix</keyword>
<gene>
    <name evidence="2" type="ORF">CHARACLAT_023184</name>
</gene>
<organism evidence="2 3">
    <name type="scientific">Characodon lateralis</name>
    <dbReference type="NCBI Taxonomy" id="208331"/>
    <lineage>
        <taxon>Eukaryota</taxon>
        <taxon>Metazoa</taxon>
        <taxon>Chordata</taxon>
        <taxon>Craniata</taxon>
        <taxon>Vertebrata</taxon>
        <taxon>Euteleostomi</taxon>
        <taxon>Actinopterygii</taxon>
        <taxon>Neopterygii</taxon>
        <taxon>Teleostei</taxon>
        <taxon>Neoteleostei</taxon>
        <taxon>Acanthomorphata</taxon>
        <taxon>Ovalentaria</taxon>
        <taxon>Atherinomorphae</taxon>
        <taxon>Cyprinodontiformes</taxon>
        <taxon>Goodeidae</taxon>
        <taxon>Characodon</taxon>
    </lineage>
</organism>
<sequence>MRRFCCSSGQNGFAVIMYAHSVLHVVISLKTNIIYILFHRLKVEQNDECPQHDSPNTMLQCGNSVFRVNKQVQESKKFKVSPDLPPVRCVPCMTRDRLP</sequence>